<evidence type="ECO:0000256" key="3">
    <source>
        <dbReference type="ARBA" id="ARBA00022741"/>
    </source>
</evidence>
<dbReference type="OrthoDB" id="537944at2759"/>
<evidence type="ECO:0000256" key="1">
    <source>
        <dbReference type="ARBA" id="ARBA00004370"/>
    </source>
</evidence>
<feature type="transmembrane region" description="Helical" evidence="8">
    <location>
        <begin position="97"/>
        <end position="121"/>
    </location>
</feature>
<evidence type="ECO:0000256" key="6">
    <source>
        <dbReference type="ARBA" id="ARBA00023239"/>
    </source>
</evidence>
<feature type="non-terminal residue" evidence="10">
    <location>
        <position position="393"/>
    </location>
</feature>
<dbReference type="Pfam" id="PF00211">
    <property type="entry name" value="Guanylate_cyc"/>
    <property type="match status" value="1"/>
</dbReference>
<organism evidence="10 11">
    <name type="scientific">Tetrabaena socialis</name>
    <dbReference type="NCBI Taxonomy" id="47790"/>
    <lineage>
        <taxon>Eukaryota</taxon>
        <taxon>Viridiplantae</taxon>
        <taxon>Chlorophyta</taxon>
        <taxon>core chlorophytes</taxon>
        <taxon>Chlorophyceae</taxon>
        <taxon>CS clade</taxon>
        <taxon>Chlamydomonadales</taxon>
        <taxon>Tetrabaenaceae</taxon>
        <taxon>Tetrabaena</taxon>
    </lineage>
</organism>
<dbReference type="EMBL" id="PGGS01000072">
    <property type="protein sequence ID" value="PNH09964.1"/>
    <property type="molecule type" value="Genomic_DNA"/>
</dbReference>
<dbReference type="SUPFAM" id="SSF55073">
    <property type="entry name" value="Nucleotide cyclase"/>
    <property type="match status" value="1"/>
</dbReference>
<keyword evidence="4 8" id="KW-1133">Transmembrane helix</keyword>
<sequence>MGSAEQLYPGAPRSACGDPPAPESGTWVDTVTLWSAVQRTGEELQRRKLAAGQPSAGGGGASCVGIDWASAPRRAAQRLRTSLVVMARVVVKDPTTAVVPAAVLVCLLAFGLWGVFSVAVATREGRQQTALNAAVDFSQALKSHVLATVTPATTVATLIQLSPGWPAINETFFQVAPSLGAGPEETFGANGSAFNCSPCFEPATSSTPSSRFWGFAQLNVRRVAISWGVFRSGGGYGSASVNCSQCLLCVLRFPPYAHTSIQARPFPAEQVDWEVLVRNVTRLYDLCERVGLAFNMTYVDPVTHVNRSIAACGHLDAHPVSVDVDVMQNHWVIAALRRGEDYAEAFENVTILFSDIVSYTSLASTIEPIMVVRLLNTMYSAFDALVDRYDCYK</sequence>
<keyword evidence="3" id="KW-0547">Nucleotide-binding</keyword>
<keyword evidence="11" id="KW-1185">Reference proteome</keyword>
<dbReference type="PROSITE" id="PS50125">
    <property type="entry name" value="GUANYLATE_CYCLASE_2"/>
    <property type="match status" value="1"/>
</dbReference>
<evidence type="ECO:0000256" key="8">
    <source>
        <dbReference type="SAM" id="Phobius"/>
    </source>
</evidence>
<dbReference type="GO" id="GO:0035556">
    <property type="term" value="P:intracellular signal transduction"/>
    <property type="evidence" value="ECO:0007669"/>
    <property type="project" value="InterPro"/>
</dbReference>
<dbReference type="InterPro" id="IPR029787">
    <property type="entry name" value="Nucleotide_cyclase"/>
</dbReference>
<feature type="domain" description="Guanylate cyclase" evidence="9">
    <location>
        <begin position="350"/>
        <end position="393"/>
    </location>
</feature>
<keyword evidence="6" id="KW-0456">Lyase</keyword>
<gene>
    <name evidence="10" type="ORF">TSOC_003374</name>
</gene>
<dbReference type="PANTHER" id="PTHR11920:SF335">
    <property type="entry name" value="GUANYLATE CYCLASE"/>
    <property type="match status" value="1"/>
</dbReference>
<dbReference type="AlphaFoldDB" id="A0A2J8ABR0"/>
<dbReference type="Gene3D" id="3.30.70.1230">
    <property type="entry name" value="Nucleotide cyclase"/>
    <property type="match status" value="1"/>
</dbReference>
<reference evidence="10 11" key="1">
    <citation type="journal article" date="2017" name="Mol. Biol. Evol.">
        <title>The 4-celled Tetrabaena socialis nuclear genome reveals the essential components for genetic control of cell number at the origin of multicellularity in the volvocine lineage.</title>
        <authorList>
            <person name="Featherston J."/>
            <person name="Arakaki Y."/>
            <person name="Hanschen E.R."/>
            <person name="Ferris P.J."/>
            <person name="Michod R.E."/>
            <person name="Olson B.J.S.C."/>
            <person name="Nozaki H."/>
            <person name="Durand P.M."/>
        </authorList>
    </citation>
    <scope>NUCLEOTIDE SEQUENCE [LARGE SCALE GENOMIC DNA]</scope>
    <source>
        <strain evidence="10 11">NIES-571</strain>
    </source>
</reference>
<dbReference type="GO" id="GO:0007168">
    <property type="term" value="P:receptor guanylyl cyclase signaling pathway"/>
    <property type="evidence" value="ECO:0007669"/>
    <property type="project" value="TreeGrafter"/>
</dbReference>
<comment type="subcellular location">
    <subcellularLocation>
        <location evidence="1">Membrane</location>
    </subcellularLocation>
</comment>
<evidence type="ECO:0000256" key="5">
    <source>
        <dbReference type="ARBA" id="ARBA00023136"/>
    </source>
</evidence>
<dbReference type="GO" id="GO:0001653">
    <property type="term" value="F:peptide receptor activity"/>
    <property type="evidence" value="ECO:0007669"/>
    <property type="project" value="TreeGrafter"/>
</dbReference>
<proteinExistence type="predicted"/>
<dbReference type="GO" id="GO:0004383">
    <property type="term" value="F:guanylate cyclase activity"/>
    <property type="evidence" value="ECO:0007669"/>
    <property type="project" value="TreeGrafter"/>
</dbReference>
<dbReference type="PANTHER" id="PTHR11920">
    <property type="entry name" value="GUANYLYL CYCLASE"/>
    <property type="match status" value="1"/>
</dbReference>
<evidence type="ECO:0000256" key="2">
    <source>
        <dbReference type="ARBA" id="ARBA00022692"/>
    </source>
</evidence>
<accession>A0A2J8ABR0</accession>
<dbReference type="GO" id="GO:0005886">
    <property type="term" value="C:plasma membrane"/>
    <property type="evidence" value="ECO:0007669"/>
    <property type="project" value="TreeGrafter"/>
</dbReference>
<keyword evidence="10" id="KW-0675">Receptor</keyword>
<evidence type="ECO:0000256" key="7">
    <source>
        <dbReference type="SAM" id="MobiDB-lite"/>
    </source>
</evidence>
<name>A0A2J8ABR0_9CHLO</name>
<evidence type="ECO:0000313" key="11">
    <source>
        <dbReference type="Proteomes" id="UP000236333"/>
    </source>
</evidence>
<dbReference type="Proteomes" id="UP000236333">
    <property type="component" value="Unassembled WGS sequence"/>
</dbReference>
<evidence type="ECO:0000313" key="10">
    <source>
        <dbReference type="EMBL" id="PNH09964.1"/>
    </source>
</evidence>
<dbReference type="GO" id="GO:0004016">
    <property type="term" value="F:adenylate cyclase activity"/>
    <property type="evidence" value="ECO:0007669"/>
    <property type="project" value="TreeGrafter"/>
</dbReference>
<evidence type="ECO:0000256" key="4">
    <source>
        <dbReference type="ARBA" id="ARBA00022989"/>
    </source>
</evidence>
<keyword evidence="5 8" id="KW-0472">Membrane</keyword>
<keyword evidence="2 8" id="KW-0812">Transmembrane</keyword>
<dbReference type="InterPro" id="IPR050401">
    <property type="entry name" value="Cyclic_nucleotide_synthase"/>
</dbReference>
<protein>
    <submittedName>
        <fullName evidence="10">Atrial natriuretic peptide receptor 2</fullName>
    </submittedName>
</protein>
<dbReference type="InterPro" id="IPR001054">
    <property type="entry name" value="A/G_cyclase"/>
</dbReference>
<feature type="region of interest" description="Disordered" evidence="7">
    <location>
        <begin position="1"/>
        <end position="23"/>
    </location>
</feature>
<dbReference type="GO" id="GO:0000166">
    <property type="term" value="F:nucleotide binding"/>
    <property type="evidence" value="ECO:0007669"/>
    <property type="project" value="UniProtKB-KW"/>
</dbReference>
<comment type="caution">
    <text evidence="10">The sequence shown here is derived from an EMBL/GenBank/DDBJ whole genome shotgun (WGS) entry which is preliminary data.</text>
</comment>
<evidence type="ECO:0000259" key="9">
    <source>
        <dbReference type="PROSITE" id="PS50125"/>
    </source>
</evidence>